<dbReference type="FunFam" id="3.30.300.30:FF:000008">
    <property type="entry name" value="2,3-dihydroxybenzoate-AMP ligase"/>
    <property type="match status" value="1"/>
</dbReference>
<accession>A0A5M8AXU1</accession>
<feature type="domain" description="AMP-binding enzyme C-terminal" evidence="4">
    <location>
        <begin position="420"/>
        <end position="499"/>
    </location>
</feature>
<dbReference type="InterPro" id="IPR020845">
    <property type="entry name" value="AMP-binding_CS"/>
</dbReference>
<protein>
    <submittedName>
        <fullName evidence="5">Long-chain fatty acid--CoA ligase</fullName>
    </submittedName>
</protein>
<evidence type="ECO:0000259" key="4">
    <source>
        <dbReference type="Pfam" id="PF13193"/>
    </source>
</evidence>
<dbReference type="PANTHER" id="PTHR43767">
    <property type="entry name" value="LONG-CHAIN-FATTY-ACID--COA LIGASE"/>
    <property type="match status" value="1"/>
</dbReference>
<keyword evidence="6" id="KW-1185">Reference proteome</keyword>
<sequence length="518" mass="55092">MYLTQGLHRAIQRHPAKIALCHVADGHTRTTDFAELGARVARAAAALKRHGVGPGDRVALLAQNGDGLIAMLLACWWRGAVACPLNTRWSVPELRHAIGDCGARLLLPDRQLTAMAEELDDLATVVPIDTFLADAAAPAAAGAESLDDTRTGGDALAAILYTGGTTGRAKGVMLSHANFWAASISRAAELNNAPDSVSLLVAPLFHVAGLGRLIGQLIAGGSCVTLPQFRADIVLSAIETHRISDIIVVPTMLQSLLDHPAFDAARLQSLNRIAFGAAPMPPDLLARALDAWPNAEFFQAYGMTETAAAVCINPPANHRPGPGAERHRHSVGRAGLGTEIRVVDPQGEEVPRGTVGEIVVRGPMVMRGYWNQPDATAQALRDGWLHTGDGGWMDEDGYLFIADRLKDMIISGGENVYSGEVETALRSHPRVAQAAVIGVPDARWGERVHAVVVVEGGEPQDDAALSAELTQWCRERLAGYKCPRSFAYVDGLPLSAAGKVLKNELRQRYRGAVAAGGR</sequence>
<dbReference type="Proteomes" id="UP000324324">
    <property type="component" value="Unassembled WGS sequence"/>
</dbReference>
<dbReference type="Pfam" id="PF13193">
    <property type="entry name" value="AMP-binding_C"/>
    <property type="match status" value="1"/>
</dbReference>
<evidence type="ECO:0000259" key="3">
    <source>
        <dbReference type="Pfam" id="PF00501"/>
    </source>
</evidence>
<evidence type="ECO:0000313" key="6">
    <source>
        <dbReference type="Proteomes" id="UP000324324"/>
    </source>
</evidence>
<reference evidence="5 6" key="1">
    <citation type="submission" date="2019-09" db="EMBL/GenBank/DDBJ databases">
        <title>Isolation of a novel species in the genus Cupriavidus from patients with sepsis using whole genome sequencing.</title>
        <authorList>
            <person name="Kweon O.J."/>
            <person name="Lee M.-K."/>
        </authorList>
    </citation>
    <scope>NUCLEOTIDE SEQUENCE [LARGE SCALE GENOMIC DNA]</scope>
    <source>
        <strain evidence="5 6">MKL-01</strain>
    </source>
</reference>
<feature type="domain" description="AMP-dependent synthetase/ligase" evidence="3">
    <location>
        <begin position="8"/>
        <end position="370"/>
    </location>
</feature>
<gene>
    <name evidence="5" type="ORF">F1599_06580</name>
</gene>
<dbReference type="GO" id="GO:0016878">
    <property type="term" value="F:acid-thiol ligase activity"/>
    <property type="evidence" value="ECO:0007669"/>
    <property type="project" value="UniProtKB-ARBA"/>
</dbReference>
<dbReference type="RefSeq" id="WP_150082594.1">
    <property type="nucleotide sequence ID" value="NZ_VWRN01000022.1"/>
</dbReference>
<dbReference type="AlphaFoldDB" id="A0A5M8AXU1"/>
<dbReference type="InterPro" id="IPR025110">
    <property type="entry name" value="AMP-bd_C"/>
</dbReference>
<name>A0A5M8AXU1_9BURK</name>
<dbReference type="InterPro" id="IPR000873">
    <property type="entry name" value="AMP-dep_synth/lig_dom"/>
</dbReference>
<organism evidence="5 6">
    <name type="scientific">Cupriavidus cauae</name>
    <dbReference type="NCBI Taxonomy" id="2608999"/>
    <lineage>
        <taxon>Bacteria</taxon>
        <taxon>Pseudomonadati</taxon>
        <taxon>Pseudomonadota</taxon>
        <taxon>Betaproteobacteria</taxon>
        <taxon>Burkholderiales</taxon>
        <taxon>Burkholderiaceae</taxon>
        <taxon>Cupriavidus</taxon>
    </lineage>
</organism>
<dbReference type="EMBL" id="VWRN01000022">
    <property type="protein sequence ID" value="KAA6128607.1"/>
    <property type="molecule type" value="Genomic_DNA"/>
</dbReference>
<evidence type="ECO:0000313" key="5">
    <source>
        <dbReference type="EMBL" id="KAA6128607.1"/>
    </source>
</evidence>
<dbReference type="Gene3D" id="3.30.300.30">
    <property type="match status" value="1"/>
</dbReference>
<comment type="caution">
    <text evidence="5">The sequence shown here is derived from an EMBL/GenBank/DDBJ whole genome shotgun (WGS) entry which is preliminary data.</text>
</comment>
<dbReference type="Pfam" id="PF00501">
    <property type="entry name" value="AMP-binding"/>
    <property type="match status" value="1"/>
</dbReference>
<dbReference type="PROSITE" id="PS00455">
    <property type="entry name" value="AMP_BINDING"/>
    <property type="match status" value="1"/>
</dbReference>
<dbReference type="InterPro" id="IPR042099">
    <property type="entry name" value="ANL_N_sf"/>
</dbReference>
<dbReference type="InterPro" id="IPR050237">
    <property type="entry name" value="ATP-dep_AMP-bd_enzyme"/>
</dbReference>
<dbReference type="SUPFAM" id="SSF56801">
    <property type="entry name" value="Acetyl-CoA synthetase-like"/>
    <property type="match status" value="1"/>
</dbReference>
<dbReference type="PANTHER" id="PTHR43767:SF1">
    <property type="entry name" value="NONRIBOSOMAL PEPTIDE SYNTHASE PES1 (EUROFUNG)-RELATED"/>
    <property type="match status" value="1"/>
</dbReference>
<dbReference type="InterPro" id="IPR045851">
    <property type="entry name" value="AMP-bd_C_sf"/>
</dbReference>
<comment type="similarity">
    <text evidence="1">Belongs to the ATP-dependent AMP-binding enzyme family.</text>
</comment>
<dbReference type="Gene3D" id="3.40.50.12780">
    <property type="entry name" value="N-terminal domain of ligase-like"/>
    <property type="match status" value="1"/>
</dbReference>
<evidence type="ECO:0000256" key="2">
    <source>
        <dbReference type="ARBA" id="ARBA00022598"/>
    </source>
</evidence>
<keyword evidence="2 5" id="KW-0436">Ligase</keyword>
<proteinExistence type="inferred from homology"/>
<evidence type="ECO:0000256" key="1">
    <source>
        <dbReference type="ARBA" id="ARBA00006432"/>
    </source>
</evidence>